<dbReference type="PROSITE" id="PS50097">
    <property type="entry name" value="BTB"/>
    <property type="match status" value="1"/>
</dbReference>
<dbReference type="SUPFAM" id="SSF54695">
    <property type="entry name" value="POZ domain"/>
    <property type="match status" value="1"/>
</dbReference>
<keyword evidence="3" id="KW-1133">Transmembrane helix</keyword>
<feature type="transmembrane region" description="Helical" evidence="3">
    <location>
        <begin position="425"/>
        <end position="446"/>
    </location>
</feature>
<evidence type="ECO:0000256" key="1">
    <source>
        <dbReference type="ARBA" id="ARBA00004906"/>
    </source>
</evidence>
<gene>
    <name evidence="5" type="ORF">KFL_000230260</name>
</gene>
<evidence type="ECO:0000256" key="3">
    <source>
        <dbReference type="SAM" id="Phobius"/>
    </source>
</evidence>
<evidence type="ECO:0000313" key="6">
    <source>
        <dbReference type="Proteomes" id="UP000054558"/>
    </source>
</evidence>
<proteinExistence type="predicted"/>
<dbReference type="STRING" id="105231.A0A1Y1HR25"/>
<dbReference type="OrthoDB" id="6359816at2759"/>
<reference evidence="5 6" key="1">
    <citation type="journal article" date="2014" name="Nat. Commun.">
        <title>Klebsormidium flaccidum genome reveals primary factors for plant terrestrial adaptation.</title>
        <authorList>
            <person name="Hori K."/>
            <person name="Maruyama F."/>
            <person name="Fujisawa T."/>
            <person name="Togashi T."/>
            <person name="Yamamoto N."/>
            <person name="Seo M."/>
            <person name="Sato S."/>
            <person name="Yamada T."/>
            <person name="Mori H."/>
            <person name="Tajima N."/>
            <person name="Moriyama T."/>
            <person name="Ikeuchi M."/>
            <person name="Watanabe M."/>
            <person name="Wada H."/>
            <person name="Kobayashi K."/>
            <person name="Saito M."/>
            <person name="Masuda T."/>
            <person name="Sasaki-Sekimoto Y."/>
            <person name="Mashiguchi K."/>
            <person name="Awai K."/>
            <person name="Shimojima M."/>
            <person name="Masuda S."/>
            <person name="Iwai M."/>
            <person name="Nobusawa T."/>
            <person name="Narise T."/>
            <person name="Kondo S."/>
            <person name="Saito H."/>
            <person name="Sato R."/>
            <person name="Murakawa M."/>
            <person name="Ihara Y."/>
            <person name="Oshima-Yamada Y."/>
            <person name="Ohtaka K."/>
            <person name="Satoh M."/>
            <person name="Sonobe K."/>
            <person name="Ishii M."/>
            <person name="Ohtani R."/>
            <person name="Kanamori-Sato M."/>
            <person name="Honoki R."/>
            <person name="Miyazaki D."/>
            <person name="Mochizuki H."/>
            <person name="Umetsu J."/>
            <person name="Higashi K."/>
            <person name="Shibata D."/>
            <person name="Kamiya Y."/>
            <person name="Sato N."/>
            <person name="Nakamura Y."/>
            <person name="Tabata S."/>
            <person name="Ida S."/>
            <person name="Kurokawa K."/>
            <person name="Ohta H."/>
        </authorList>
    </citation>
    <scope>NUCLEOTIDE SEQUENCE [LARGE SCALE GENOMIC DNA]</scope>
    <source>
        <strain evidence="5 6">NIES-2285</strain>
    </source>
</reference>
<accession>A0A1Y1HR25</accession>
<name>A0A1Y1HR25_KLENI</name>
<dbReference type="InterPro" id="IPR011333">
    <property type="entry name" value="SKP1/BTB/POZ_sf"/>
</dbReference>
<dbReference type="PANTHER" id="PTHR46336">
    <property type="entry name" value="OS02G0260700 PROTEIN"/>
    <property type="match status" value="1"/>
</dbReference>
<dbReference type="PANTHER" id="PTHR46336:SF3">
    <property type="entry name" value="BTB_POZ DOMAIN-CONTAINING PROTEIN POB1"/>
    <property type="match status" value="1"/>
</dbReference>
<evidence type="ECO:0000256" key="2">
    <source>
        <dbReference type="SAM" id="MobiDB-lite"/>
    </source>
</evidence>
<comment type="pathway">
    <text evidence="1">Protein modification; protein ubiquitination.</text>
</comment>
<organism evidence="5 6">
    <name type="scientific">Klebsormidium nitens</name>
    <name type="common">Green alga</name>
    <name type="synonym">Ulothrix nitens</name>
    <dbReference type="NCBI Taxonomy" id="105231"/>
    <lineage>
        <taxon>Eukaryota</taxon>
        <taxon>Viridiplantae</taxon>
        <taxon>Streptophyta</taxon>
        <taxon>Klebsormidiophyceae</taxon>
        <taxon>Klebsormidiales</taxon>
        <taxon>Klebsormidiaceae</taxon>
        <taxon>Klebsormidium</taxon>
    </lineage>
</organism>
<feature type="compositionally biased region" description="Polar residues" evidence="2">
    <location>
        <begin position="64"/>
        <end position="74"/>
    </location>
</feature>
<dbReference type="Proteomes" id="UP000054558">
    <property type="component" value="Unassembled WGS sequence"/>
</dbReference>
<dbReference type="InterPro" id="IPR045890">
    <property type="entry name" value="POB1-like"/>
</dbReference>
<feature type="region of interest" description="Disordered" evidence="2">
    <location>
        <begin position="1"/>
        <end position="26"/>
    </location>
</feature>
<dbReference type="EMBL" id="DF236972">
    <property type="protein sequence ID" value="GAQ79046.1"/>
    <property type="molecule type" value="Genomic_DNA"/>
</dbReference>
<feature type="domain" description="BTB" evidence="4">
    <location>
        <begin position="147"/>
        <end position="208"/>
    </location>
</feature>
<protein>
    <recommendedName>
        <fullName evidence="4">BTB domain-containing protein</fullName>
    </recommendedName>
</protein>
<evidence type="ECO:0000313" key="5">
    <source>
        <dbReference type="EMBL" id="GAQ79046.1"/>
    </source>
</evidence>
<evidence type="ECO:0000259" key="4">
    <source>
        <dbReference type="PROSITE" id="PS50097"/>
    </source>
</evidence>
<sequence>MDSTTGSEEQHPQLQERKDSGAGLSVHMTFGYRSDLKQFSDRVIRVHVQRDPLEGGGALRQPEVATTRTEQSHGSDFVASQELSNSRCEDHAVDLEMQPVARNEDTEEDEDSQGELFEVTAVEERPPVRFAKHQKSETGTSGSSYDIPVSSIVIAAYSTYFMRMLTSGLQESTASKEQPIVVTLSPRDAQSFNALVEFMYTHKISATVRSDKEELCWLVTVADRFETPACVQTCVETLTSTPTTLADAVMYVSLPEPVKRCEAVRALIDTVSNFTDWSFEEIAGAETVCEMDELTIRRLVLKLRGSDEYEEELCKVCLQWFRSASRDRWGAFAALLELLEFWRINRSFIREELESCAEISSSPERRALIDKLKTMEPPLEDKELEVHENQGGALAAQGPGQAVAGNNAPPPFPGGPIAENVMTTLLGILIVLGFLAGFVIPLVFAARVKEHHHGLSDALFATAFLGLLPVGGAIVGLIAGVFLLIVWFFIHDCLLV</sequence>
<dbReference type="SMART" id="SM00225">
    <property type="entry name" value="BTB"/>
    <property type="match status" value="1"/>
</dbReference>
<keyword evidence="3" id="KW-0812">Transmembrane</keyword>
<dbReference type="AlphaFoldDB" id="A0A1Y1HR25"/>
<dbReference type="InterPro" id="IPR000210">
    <property type="entry name" value="BTB/POZ_dom"/>
</dbReference>
<dbReference type="Gene3D" id="1.25.40.420">
    <property type="match status" value="1"/>
</dbReference>
<dbReference type="Gene3D" id="3.30.710.10">
    <property type="entry name" value="Potassium Channel Kv1.1, Chain A"/>
    <property type="match status" value="1"/>
</dbReference>
<dbReference type="CDD" id="cd18186">
    <property type="entry name" value="BTB_POZ_ZBTB_KLHL-like"/>
    <property type="match status" value="1"/>
</dbReference>
<feature type="transmembrane region" description="Helical" evidence="3">
    <location>
        <begin position="458"/>
        <end position="490"/>
    </location>
</feature>
<keyword evidence="3" id="KW-0472">Membrane</keyword>
<feature type="region of interest" description="Disordered" evidence="2">
    <location>
        <begin position="53"/>
        <end position="85"/>
    </location>
</feature>
<keyword evidence="6" id="KW-1185">Reference proteome</keyword>
<dbReference type="Pfam" id="PF00651">
    <property type="entry name" value="BTB"/>
    <property type="match status" value="1"/>
</dbReference>
<feature type="compositionally biased region" description="Basic and acidic residues" evidence="2">
    <location>
        <begin position="8"/>
        <end position="20"/>
    </location>
</feature>